<dbReference type="InterPro" id="IPR051531">
    <property type="entry name" value="N-acetyltransferase"/>
</dbReference>
<dbReference type="SUPFAM" id="SSF55729">
    <property type="entry name" value="Acyl-CoA N-acyltransferases (Nat)"/>
    <property type="match status" value="1"/>
</dbReference>
<gene>
    <name evidence="5" type="primary">rimJ</name>
    <name evidence="5" type="ORF">GCM10017577_70270</name>
</gene>
<sequence length="220" mass="24154">MAHTLPEYAGRHPGWPARLGPLTVSGGRVELRPVKLSDGAAWSEIRIRDQQHLVQWEPSTPGGWARRNSAGEWPGRWWLLRSAARRGAALPFAITLDGRLVGQVMIGNVVREPLLSAYVGYWCDARVTNKGVTTAAVALAVDHCFGPVGLHRLEATVRPENGPSLRVLTKLGFREEGLFRRYLDVDGAWRDHLCFAQTVEELPPGGLAARLVAEGRASRA</sequence>
<evidence type="ECO:0000259" key="4">
    <source>
        <dbReference type="PROSITE" id="PS51186"/>
    </source>
</evidence>
<dbReference type="GO" id="GO:0005737">
    <property type="term" value="C:cytoplasm"/>
    <property type="evidence" value="ECO:0007669"/>
    <property type="project" value="TreeGrafter"/>
</dbReference>
<dbReference type="InterPro" id="IPR000182">
    <property type="entry name" value="GNAT_dom"/>
</dbReference>
<dbReference type="PANTHER" id="PTHR43792">
    <property type="entry name" value="GNAT FAMILY, PUTATIVE (AFU_ORTHOLOGUE AFUA_3G00765)-RELATED-RELATED"/>
    <property type="match status" value="1"/>
</dbReference>
<feature type="domain" description="N-acetyltransferase" evidence="4">
    <location>
        <begin position="29"/>
        <end position="200"/>
    </location>
</feature>
<comment type="caution">
    <text evidence="5">The sequence shown here is derived from an EMBL/GenBank/DDBJ whole genome shotgun (WGS) entry which is preliminary data.</text>
</comment>
<dbReference type="AlphaFoldDB" id="A0A9W6P101"/>
<accession>A0A9W6P101</accession>
<dbReference type="PROSITE" id="PS51186">
    <property type="entry name" value="GNAT"/>
    <property type="match status" value="1"/>
</dbReference>
<evidence type="ECO:0000256" key="1">
    <source>
        <dbReference type="ARBA" id="ARBA00022679"/>
    </source>
</evidence>
<dbReference type="RefSeq" id="WP_037047617.1">
    <property type="nucleotide sequence ID" value="NZ_BAAAUZ010000063.1"/>
</dbReference>
<evidence type="ECO:0000313" key="5">
    <source>
        <dbReference type="EMBL" id="GLL15873.1"/>
    </source>
</evidence>
<keyword evidence="1" id="KW-0808">Transferase</keyword>
<name>A0A9W6P101_9PSEU</name>
<dbReference type="EMBL" id="BSFQ01000058">
    <property type="protein sequence ID" value="GLL15873.1"/>
    <property type="molecule type" value="Genomic_DNA"/>
</dbReference>
<dbReference type="Gene3D" id="3.40.630.30">
    <property type="match status" value="1"/>
</dbReference>
<protein>
    <submittedName>
        <fullName evidence="5">Ribosomal-protein-alanine N-acetyltransferase</fullName>
    </submittedName>
</protein>
<reference evidence="5" key="2">
    <citation type="submission" date="2023-01" db="EMBL/GenBank/DDBJ databases">
        <authorList>
            <person name="Sun Q."/>
            <person name="Evtushenko L."/>
        </authorList>
    </citation>
    <scope>NUCLEOTIDE SEQUENCE</scope>
    <source>
        <strain evidence="5">VKM Ac-1069</strain>
    </source>
</reference>
<dbReference type="InterPro" id="IPR016181">
    <property type="entry name" value="Acyl_CoA_acyltransferase"/>
</dbReference>
<dbReference type="GO" id="GO:0008999">
    <property type="term" value="F:protein-N-terminal-alanine acetyltransferase activity"/>
    <property type="evidence" value="ECO:0007669"/>
    <property type="project" value="TreeGrafter"/>
</dbReference>
<keyword evidence="2" id="KW-0012">Acyltransferase</keyword>
<dbReference type="Proteomes" id="UP001143463">
    <property type="component" value="Unassembled WGS sequence"/>
</dbReference>
<proteinExistence type="inferred from homology"/>
<dbReference type="Pfam" id="PF13302">
    <property type="entry name" value="Acetyltransf_3"/>
    <property type="match status" value="1"/>
</dbReference>
<dbReference type="PANTHER" id="PTHR43792:SF8">
    <property type="entry name" value="[RIBOSOMAL PROTEIN US5]-ALANINE N-ACETYLTRANSFERASE"/>
    <property type="match status" value="1"/>
</dbReference>
<reference evidence="5" key="1">
    <citation type="journal article" date="2014" name="Int. J. Syst. Evol. Microbiol.">
        <title>Complete genome sequence of Corynebacterium casei LMG S-19264T (=DSM 44701T), isolated from a smear-ripened cheese.</title>
        <authorList>
            <consortium name="US DOE Joint Genome Institute (JGI-PGF)"/>
            <person name="Walter F."/>
            <person name="Albersmeier A."/>
            <person name="Kalinowski J."/>
            <person name="Ruckert C."/>
        </authorList>
    </citation>
    <scope>NUCLEOTIDE SEQUENCE</scope>
    <source>
        <strain evidence="5">VKM Ac-1069</strain>
    </source>
</reference>
<evidence type="ECO:0000313" key="6">
    <source>
        <dbReference type="Proteomes" id="UP001143463"/>
    </source>
</evidence>
<evidence type="ECO:0000256" key="2">
    <source>
        <dbReference type="ARBA" id="ARBA00023315"/>
    </source>
</evidence>
<organism evidence="5 6">
    <name type="scientific">Pseudonocardia halophobica</name>
    <dbReference type="NCBI Taxonomy" id="29401"/>
    <lineage>
        <taxon>Bacteria</taxon>
        <taxon>Bacillati</taxon>
        <taxon>Actinomycetota</taxon>
        <taxon>Actinomycetes</taxon>
        <taxon>Pseudonocardiales</taxon>
        <taxon>Pseudonocardiaceae</taxon>
        <taxon>Pseudonocardia</taxon>
    </lineage>
</organism>
<evidence type="ECO:0000256" key="3">
    <source>
        <dbReference type="ARBA" id="ARBA00038502"/>
    </source>
</evidence>
<comment type="similarity">
    <text evidence="3">Belongs to the acetyltransferase family. RimJ subfamily.</text>
</comment>
<keyword evidence="6" id="KW-1185">Reference proteome</keyword>